<dbReference type="InterPro" id="IPR011004">
    <property type="entry name" value="Trimer_LpxA-like_sf"/>
</dbReference>
<dbReference type="Proteomes" id="UP001623661">
    <property type="component" value="Unassembled WGS sequence"/>
</dbReference>
<evidence type="ECO:0000313" key="4">
    <source>
        <dbReference type="Proteomes" id="UP001623661"/>
    </source>
</evidence>
<dbReference type="PANTHER" id="PTHR43360:SF1">
    <property type="entry name" value="CARBOXYSOME ASSEMBLY PROTEIN CCMM"/>
    <property type="match status" value="1"/>
</dbReference>
<comment type="caution">
    <text evidence="3">The sequence shown here is derived from an EMBL/GenBank/DDBJ whole genome shotgun (WGS) entry which is preliminary data.</text>
</comment>
<dbReference type="PANTHER" id="PTHR43360">
    <property type="entry name" value="CARBON DIOXIDE CONCENTRATING MECHANISM PROTEIN CCMM"/>
    <property type="match status" value="1"/>
</dbReference>
<evidence type="ECO:0000313" key="3">
    <source>
        <dbReference type="EMBL" id="MFL0267656.1"/>
    </source>
</evidence>
<evidence type="ECO:0000256" key="1">
    <source>
        <dbReference type="ARBA" id="ARBA00022679"/>
    </source>
</evidence>
<dbReference type="Gene3D" id="2.160.10.10">
    <property type="entry name" value="Hexapeptide repeat proteins"/>
    <property type="match status" value="1"/>
</dbReference>
<dbReference type="SUPFAM" id="SSF51161">
    <property type="entry name" value="Trimeric LpxA-like enzymes"/>
    <property type="match status" value="1"/>
</dbReference>
<protein>
    <submittedName>
        <fullName evidence="3">Carbonate dehydratase</fullName>
    </submittedName>
</protein>
<gene>
    <name evidence="3" type="ORF">ACJDUH_06025</name>
</gene>
<sequence length="235" mass="25729">MNKYKIISYKPVGPTNLYSYFVTSNPPTSFNPNSVYPTIDKTAFIGPFSSIIGDVQIKSEVFIGCNVTIRADEGTPFHIGNKTNIQDGVILHGLKDMKFTVNKMKYSIYIGNEVSIAHGALIHGPCIVGNNTFVGFNAIIFNSIVEDYCYIDLGAIITNGVRVPAKSYIPVGAIIDTQEKAHALKKISEDNENFAKNVVKSNIELSQAYSLKFGDTRCSCGFSCDSNTFKNLGNL</sequence>
<dbReference type="PROSITE" id="PS00101">
    <property type="entry name" value="HEXAPEP_TRANSFERASES"/>
    <property type="match status" value="1"/>
</dbReference>
<dbReference type="RefSeq" id="WP_406764251.1">
    <property type="nucleotide sequence ID" value="NZ_JBJHZY010000001.1"/>
</dbReference>
<keyword evidence="2" id="KW-0677">Repeat</keyword>
<dbReference type="InterPro" id="IPR052265">
    <property type="entry name" value="Gamma-CA"/>
</dbReference>
<keyword evidence="4" id="KW-1185">Reference proteome</keyword>
<proteinExistence type="predicted"/>
<accession>A0ABW8TSY1</accession>
<organism evidence="3 4">
    <name type="scientific">Candidatus Clostridium radicumherbarum</name>
    <dbReference type="NCBI Taxonomy" id="3381662"/>
    <lineage>
        <taxon>Bacteria</taxon>
        <taxon>Bacillati</taxon>
        <taxon>Bacillota</taxon>
        <taxon>Clostridia</taxon>
        <taxon>Eubacteriales</taxon>
        <taxon>Clostridiaceae</taxon>
        <taxon>Clostridium</taxon>
    </lineage>
</organism>
<name>A0ABW8TSY1_9CLOT</name>
<keyword evidence="1" id="KW-0808">Transferase</keyword>
<dbReference type="InterPro" id="IPR018357">
    <property type="entry name" value="Hexapep_transf_CS"/>
</dbReference>
<reference evidence="3 4" key="1">
    <citation type="submission" date="2024-11" db="EMBL/GenBank/DDBJ databases">
        <authorList>
            <person name="Heng Y.C."/>
            <person name="Lim A.C.H."/>
            <person name="Lee J.K.Y."/>
            <person name="Kittelmann S."/>
        </authorList>
    </citation>
    <scope>NUCLEOTIDE SEQUENCE [LARGE SCALE GENOMIC DNA]</scope>
    <source>
        <strain evidence="3 4">WILCCON 0202</strain>
    </source>
</reference>
<evidence type="ECO:0000256" key="2">
    <source>
        <dbReference type="ARBA" id="ARBA00022737"/>
    </source>
</evidence>
<dbReference type="EMBL" id="JBJHZY010000001">
    <property type="protein sequence ID" value="MFL0267656.1"/>
    <property type="molecule type" value="Genomic_DNA"/>
</dbReference>